<dbReference type="AlphaFoldDB" id="A0A183J3L3"/>
<proteinExistence type="predicted"/>
<evidence type="ECO:0000313" key="3">
    <source>
        <dbReference type="Proteomes" id="UP000270296"/>
    </source>
</evidence>
<name>A0A183J3L3_9BILA</name>
<sequence length="142" mass="16046">MGCFRSQGKLTASLSTNGQVFEHGGTLLAKIEMQNRHWRRRRKVARFSLIQNVLFHSHTLFNALPENRSTQREIEMFKLNIPRRGQSITENVKIKLARNLAPTSKSPAMITVSYILKLDLGNLCELVLPIAVVSDDGTKKSN</sequence>
<reference evidence="2 3" key="2">
    <citation type="submission" date="2018-11" db="EMBL/GenBank/DDBJ databases">
        <authorList>
            <consortium name="Pathogen Informatics"/>
        </authorList>
    </citation>
    <scope>NUCLEOTIDE SEQUENCE [LARGE SCALE GENOMIC DNA]</scope>
</reference>
<feature type="domain" description="Arrestin C-terminal-like" evidence="1">
    <location>
        <begin position="6"/>
        <end position="125"/>
    </location>
</feature>
<evidence type="ECO:0000313" key="2">
    <source>
        <dbReference type="EMBL" id="VDP32036.1"/>
    </source>
</evidence>
<reference evidence="4" key="1">
    <citation type="submission" date="2016-06" db="UniProtKB">
        <authorList>
            <consortium name="WormBaseParasite"/>
        </authorList>
    </citation>
    <scope>IDENTIFICATION</scope>
</reference>
<keyword evidence="3" id="KW-1185">Reference proteome</keyword>
<organism evidence="4">
    <name type="scientific">Soboliphyme baturini</name>
    <dbReference type="NCBI Taxonomy" id="241478"/>
    <lineage>
        <taxon>Eukaryota</taxon>
        <taxon>Metazoa</taxon>
        <taxon>Ecdysozoa</taxon>
        <taxon>Nematoda</taxon>
        <taxon>Enoplea</taxon>
        <taxon>Dorylaimia</taxon>
        <taxon>Dioctophymatida</taxon>
        <taxon>Dioctophymatoidea</taxon>
        <taxon>Soboliphymatidae</taxon>
        <taxon>Soboliphyme</taxon>
    </lineage>
</organism>
<protein>
    <submittedName>
        <fullName evidence="4">Arrestin_C domain-containing protein</fullName>
    </submittedName>
</protein>
<dbReference type="OrthoDB" id="2333384at2759"/>
<dbReference type="InterPro" id="IPR011022">
    <property type="entry name" value="Arrestin_C-like"/>
</dbReference>
<dbReference type="Proteomes" id="UP000270296">
    <property type="component" value="Unassembled WGS sequence"/>
</dbReference>
<accession>A0A183J3L3</accession>
<dbReference type="Pfam" id="PF02752">
    <property type="entry name" value="Arrestin_C"/>
    <property type="match status" value="1"/>
</dbReference>
<evidence type="ECO:0000259" key="1">
    <source>
        <dbReference type="Pfam" id="PF02752"/>
    </source>
</evidence>
<dbReference type="Gene3D" id="2.60.40.640">
    <property type="match status" value="1"/>
</dbReference>
<gene>
    <name evidence="2" type="ORF">SBAD_LOCUS10461</name>
</gene>
<dbReference type="EMBL" id="UZAM01014110">
    <property type="protein sequence ID" value="VDP32036.1"/>
    <property type="molecule type" value="Genomic_DNA"/>
</dbReference>
<dbReference type="WBParaSite" id="SBAD_0001082701-mRNA-1">
    <property type="protein sequence ID" value="SBAD_0001082701-mRNA-1"/>
    <property type="gene ID" value="SBAD_0001082701"/>
</dbReference>
<dbReference type="InterPro" id="IPR014752">
    <property type="entry name" value="Arrestin-like_C"/>
</dbReference>
<evidence type="ECO:0000313" key="4">
    <source>
        <dbReference type="WBParaSite" id="SBAD_0001082701-mRNA-1"/>
    </source>
</evidence>